<accession>A0A0F6YKV2</accession>
<gene>
    <name evidence="1" type="ORF">DB32_004809</name>
</gene>
<dbReference type="OrthoDB" id="5500028at2"/>
<dbReference type="Pfam" id="PF12974">
    <property type="entry name" value="Phosphonate-bd"/>
    <property type="match status" value="1"/>
</dbReference>
<protein>
    <submittedName>
        <fullName evidence="1">Phosphonate ABC transporter phosphate-binding periplasmic component</fullName>
    </submittedName>
</protein>
<evidence type="ECO:0000313" key="1">
    <source>
        <dbReference type="EMBL" id="AKF07660.1"/>
    </source>
</evidence>
<sequence length="269" mass="28959">MTTLVLAVGPIALDAEGERVRAGLAAALGRALQIEVEVRPALTYRELLGWVGRREVQLAWLGPALFVQAHARFGVEPLVRMEREGRASFRGALFVREDAGITTPEQLAGKRVAWVDPDSCAGFLFPRIALAQRGLDPDRLFADMRILGSHGAVVAAVASRQVDAGATFVEHASPDDPTTPIARAGWSGADVPMRAVLTSDPIPGDVIAATRVLDERWRARIVDVLESLDREPDGATAMRSLFQAARLVRATSDDYAPVRDALRAAGVKI</sequence>
<reference evidence="1 2" key="1">
    <citation type="submission" date="2015-03" db="EMBL/GenBank/DDBJ databases">
        <title>Genome assembly of Sandaracinus amylolyticus DSM 53668.</title>
        <authorList>
            <person name="Sharma G."/>
            <person name="Subramanian S."/>
        </authorList>
    </citation>
    <scope>NUCLEOTIDE SEQUENCE [LARGE SCALE GENOMIC DNA]</scope>
    <source>
        <strain evidence="1 2">DSM 53668</strain>
    </source>
</reference>
<dbReference type="EMBL" id="CP011125">
    <property type="protein sequence ID" value="AKF07660.1"/>
    <property type="molecule type" value="Genomic_DNA"/>
</dbReference>
<dbReference type="PANTHER" id="PTHR35841:SF1">
    <property type="entry name" value="PHOSPHONATES-BINDING PERIPLASMIC PROTEIN"/>
    <property type="match status" value="1"/>
</dbReference>
<dbReference type="AlphaFoldDB" id="A0A0F6YKV2"/>
<dbReference type="Gene3D" id="3.40.190.10">
    <property type="entry name" value="Periplasmic binding protein-like II"/>
    <property type="match status" value="2"/>
</dbReference>
<dbReference type="Proteomes" id="UP000034883">
    <property type="component" value="Chromosome"/>
</dbReference>
<name>A0A0F6YKV2_9BACT</name>
<proteinExistence type="predicted"/>
<keyword evidence="2" id="KW-1185">Reference proteome</keyword>
<dbReference type="PANTHER" id="PTHR35841">
    <property type="entry name" value="PHOSPHONATES-BINDING PERIPLASMIC PROTEIN"/>
    <property type="match status" value="1"/>
</dbReference>
<evidence type="ECO:0000313" key="2">
    <source>
        <dbReference type="Proteomes" id="UP000034883"/>
    </source>
</evidence>
<dbReference type="STRING" id="927083.DB32_004809"/>
<organism evidence="1 2">
    <name type="scientific">Sandaracinus amylolyticus</name>
    <dbReference type="NCBI Taxonomy" id="927083"/>
    <lineage>
        <taxon>Bacteria</taxon>
        <taxon>Pseudomonadati</taxon>
        <taxon>Myxococcota</taxon>
        <taxon>Polyangia</taxon>
        <taxon>Polyangiales</taxon>
        <taxon>Sandaracinaceae</taxon>
        <taxon>Sandaracinus</taxon>
    </lineage>
</organism>
<dbReference type="SUPFAM" id="SSF53850">
    <property type="entry name" value="Periplasmic binding protein-like II"/>
    <property type="match status" value="1"/>
</dbReference>
<dbReference type="RefSeq" id="WP_053234891.1">
    <property type="nucleotide sequence ID" value="NZ_CP011125.1"/>
</dbReference>
<dbReference type="KEGG" id="samy:DB32_004809"/>